<evidence type="ECO:0000259" key="5">
    <source>
        <dbReference type="PROSITE" id="PS51192"/>
    </source>
</evidence>
<dbReference type="PROSITE" id="PS51194">
    <property type="entry name" value="HELICASE_CTER"/>
    <property type="match status" value="1"/>
</dbReference>
<evidence type="ECO:0000313" key="8">
    <source>
        <dbReference type="Proteomes" id="UP000501534"/>
    </source>
</evidence>
<evidence type="ECO:0000256" key="4">
    <source>
        <dbReference type="ARBA" id="ARBA00022840"/>
    </source>
</evidence>
<dbReference type="GO" id="GO:0003724">
    <property type="term" value="F:RNA helicase activity"/>
    <property type="evidence" value="ECO:0007669"/>
    <property type="project" value="InterPro"/>
</dbReference>
<dbReference type="SUPFAM" id="SSF52540">
    <property type="entry name" value="P-loop containing nucleoside triphosphate hydrolases"/>
    <property type="match status" value="1"/>
</dbReference>
<dbReference type="Pfam" id="PF04408">
    <property type="entry name" value="WHD_HA2"/>
    <property type="match status" value="1"/>
</dbReference>
<protein>
    <recommendedName>
        <fullName evidence="9">ATP-dependent helicase HrpA</fullName>
    </recommendedName>
</protein>
<keyword evidence="1" id="KW-0547">Nucleotide-binding</keyword>
<accession>A0A6M4H3K9</accession>
<dbReference type="InterPro" id="IPR011545">
    <property type="entry name" value="DEAD/DEAH_box_helicase_dom"/>
</dbReference>
<keyword evidence="8" id="KW-1185">Reference proteome</keyword>
<dbReference type="InterPro" id="IPR014001">
    <property type="entry name" value="Helicase_ATP-bd"/>
</dbReference>
<gene>
    <name evidence="7" type="ORF">DSM104443_03493</name>
</gene>
<dbReference type="InterPro" id="IPR010222">
    <property type="entry name" value="RNA_helicase_HrpA"/>
</dbReference>
<keyword evidence="2" id="KW-0378">Hydrolase</keyword>
<dbReference type="SMART" id="SM00487">
    <property type="entry name" value="DEXDc"/>
    <property type="match status" value="1"/>
</dbReference>
<dbReference type="NCBIfam" id="TIGR01967">
    <property type="entry name" value="DEAH_box_HrpA"/>
    <property type="match status" value="1"/>
</dbReference>
<dbReference type="Proteomes" id="UP000501534">
    <property type="component" value="Chromosome"/>
</dbReference>
<keyword evidence="3" id="KW-0347">Helicase</keyword>
<dbReference type="PANTHER" id="PTHR18934:SF99">
    <property type="entry name" value="ATP-DEPENDENT RNA HELICASE DHX37-RELATED"/>
    <property type="match status" value="1"/>
</dbReference>
<organism evidence="7 8">
    <name type="scientific">Usitatibacter rugosus</name>
    <dbReference type="NCBI Taxonomy" id="2732067"/>
    <lineage>
        <taxon>Bacteria</taxon>
        <taxon>Pseudomonadati</taxon>
        <taxon>Pseudomonadota</taxon>
        <taxon>Betaproteobacteria</taxon>
        <taxon>Nitrosomonadales</taxon>
        <taxon>Usitatibacteraceae</taxon>
        <taxon>Usitatibacter</taxon>
    </lineage>
</organism>
<keyword evidence="4" id="KW-0067">ATP-binding</keyword>
<dbReference type="KEGG" id="uru:DSM104443_03493"/>
<dbReference type="Pfam" id="PF11898">
    <property type="entry name" value="DUF3418"/>
    <property type="match status" value="1"/>
</dbReference>
<dbReference type="InterPro" id="IPR001650">
    <property type="entry name" value="Helicase_C-like"/>
</dbReference>
<dbReference type="SMART" id="SM00382">
    <property type="entry name" value="AAA"/>
    <property type="match status" value="1"/>
</dbReference>
<evidence type="ECO:0000259" key="6">
    <source>
        <dbReference type="PROSITE" id="PS51194"/>
    </source>
</evidence>
<dbReference type="EMBL" id="CP053069">
    <property type="protein sequence ID" value="QJR12407.1"/>
    <property type="molecule type" value="Genomic_DNA"/>
</dbReference>
<evidence type="ECO:0008006" key="9">
    <source>
        <dbReference type="Google" id="ProtNLM"/>
    </source>
</evidence>
<dbReference type="Gene3D" id="1.20.120.1080">
    <property type="match status" value="1"/>
</dbReference>
<dbReference type="Gene3D" id="3.40.50.300">
    <property type="entry name" value="P-loop containing nucleotide triphosphate hydrolases"/>
    <property type="match status" value="2"/>
</dbReference>
<proteinExistence type="predicted"/>
<dbReference type="SMART" id="SM00490">
    <property type="entry name" value="HELICc"/>
    <property type="match status" value="1"/>
</dbReference>
<dbReference type="InterPro" id="IPR048333">
    <property type="entry name" value="HA2_WH"/>
</dbReference>
<dbReference type="PANTHER" id="PTHR18934">
    <property type="entry name" value="ATP-DEPENDENT RNA HELICASE"/>
    <property type="match status" value="1"/>
</dbReference>
<dbReference type="FunFam" id="1.20.120.1080:FF:000005">
    <property type="entry name" value="ATP-dependent helicase HrpA"/>
    <property type="match status" value="1"/>
</dbReference>
<dbReference type="Pfam" id="PF07717">
    <property type="entry name" value="OB_NTP_bind"/>
    <property type="match status" value="1"/>
</dbReference>
<dbReference type="GO" id="GO:0016787">
    <property type="term" value="F:hydrolase activity"/>
    <property type="evidence" value="ECO:0007669"/>
    <property type="project" value="UniProtKB-KW"/>
</dbReference>
<reference evidence="7 8" key="1">
    <citation type="submission" date="2020-04" db="EMBL/GenBank/DDBJ databases">
        <title>Usitatibacter rugosus gen. nov., sp. nov. and Usitatibacter palustris sp. nov., novel members of Usitatibacteraceae fam. nov. within the order Nitrosomonadales isolated from soil.</title>
        <authorList>
            <person name="Huber K.J."/>
            <person name="Neumann-Schaal M."/>
            <person name="Geppert A."/>
            <person name="Luckner M."/>
            <person name="Wanner G."/>
            <person name="Overmann J."/>
        </authorList>
    </citation>
    <scope>NUCLEOTIDE SEQUENCE [LARGE SCALE GENOMIC DNA]</scope>
    <source>
        <strain evidence="7 8">0125_3</strain>
    </source>
</reference>
<evidence type="ECO:0000313" key="7">
    <source>
        <dbReference type="EMBL" id="QJR12407.1"/>
    </source>
</evidence>
<evidence type="ECO:0000256" key="3">
    <source>
        <dbReference type="ARBA" id="ARBA00022806"/>
    </source>
</evidence>
<feature type="domain" description="Helicase C-terminal" evidence="6">
    <location>
        <begin position="270"/>
        <end position="442"/>
    </location>
</feature>
<dbReference type="Pfam" id="PF00270">
    <property type="entry name" value="DEAD"/>
    <property type="match status" value="1"/>
</dbReference>
<dbReference type="GO" id="GO:0005524">
    <property type="term" value="F:ATP binding"/>
    <property type="evidence" value="ECO:0007669"/>
    <property type="project" value="UniProtKB-KW"/>
</dbReference>
<dbReference type="InterPro" id="IPR027417">
    <property type="entry name" value="P-loop_NTPase"/>
</dbReference>
<dbReference type="InterPro" id="IPR003593">
    <property type="entry name" value="AAA+_ATPase"/>
</dbReference>
<dbReference type="InterPro" id="IPR024590">
    <property type="entry name" value="HrpA_C"/>
</dbReference>
<dbReference type="PROSITE" id="PS51192">
    <property type="entry name" value="HELICASE_ATP_BIND_1"/>
    <property type="match status" value="1"/>
</dbReference>
<dbReference type="Pfam" id="PF21010">
    <property type="entry name" value="HA2_C"/>
    <property type="match status" value="1"/>
</dbReference>
<dbReference type="RefSeq" id="WP_171094587.1">
    <property type="nucleotide sequence ID" value="NZ_CP053069.1"/>
</dbReference>
<dbReference type="InterPro" id="IPR011709">
    <property type="entry name" value="DEAD-box_helicase_OB_fold"/>
</dbReference>
<evidence type="ECO:0000256" key="1">
    <source>
        <dbReference type="ARBA" id="ARBA00022741"/>
    </source>
</evidence>
<evidence type="ECO:0000256" key="2">
    <source>
        <dbReference type="ARBA" id="ARBA00022801"/>
    </source>
</evidence>
<dbReference type="SMART" id="SM00847">
    <property type="entry name" value="HA2"/>
    <property type="match status" value="1"/>
</dbReference>
<dbReference type="Pfam" id="PF00271">
    <property type="entry name" value="Helicase_C"/>
    <property type="match status" value="1"/>
</dbReference>
<dbReference type="GO" id="GO:0003723">
    <property type="term" value="F:RNA binding"/>
    <property type="evidence" value="ECO:0007669"/>
    <property type="project" value="TreeGrafter"/>
</dbReference>
<feature type="domain" description="Helicase ATP-binding" evidence="5">
    <location>
        <begin position="81"/>
        <end position="244"/>
    </location>
</feature>
<sequence length="1291" mass="146075">MNDLPADLFDGTLAADQPKIAALAAQLHERERRGGPVGRERALLGELLDRSRKRHAVRLAALPRPTFPEDLPIAQRRDDIAELIAKHPVVIVCGETGSGKTTQIPKICLALKRGAAGLIGCTQPRRIAARSLSKRLAVELPGTPKGFVGHKIRFQDETRPESVLKVMTDGILLAEIHSDRELRAYDTIIVDEAHERSLNIDFLLGYLKRLSAIRPDLKIIVTSATIDTERFSQFFGGAPVIEVSGRTYPVEVRYRPEFFEVEEEDDEPVDLNEALVKAVDEVHRTSRTGDVLVFLPGEREIREAAEELRKHGPKGLEILPLFSRLSAEEQDRVFEPTGQRRVVLSTNVAETSLTVPGIHYVVDTGLARVKRYSPRQKIDQLRIEPISQAAARQRAGRCGRIASGIAIRLYAEQDFNERPEFTTPEILRTSLASAILRMAALDLGEIAQFPFVDPPTPRQIQDGYQVLFELGAIDEKRQLTPIGRELSRLPVDPKIGRMLIAARDFHCLSEMVILAAALSIQDPRDRPQDKRQESDRAHEEFRDDASDFVQLINLWKFFDEAFAHKKSNRKLFETCREHFLSYIRMREWRDLAGQLREMAGDLKIRDNTAPATYEQMHRALLTGLVTNVGLKALDGDHYNAPRGIPFAIWPGSGLKKNRPRWIMAGELQETTRIYARNVARIEPEWIEAAASHLVTKVHAEPHWDKQRGEVMAYESVSLYGLTIVARRKVAFGKLDPFKAREVFIAGALVAGELDTKLAFFAANRALIREVEELEHRARRPDVLVDDTVVQAWYHARIPEDVRDARTFETWYREASKVTPNLLFLTREELMRHGAESVTENLFPREMQIGDATFPLAYRFEPSHALDGVTMNVPLALLNQVEDAPVDWLVPGLIRDKVAWLMKALPKRIRTQLVPVPEHVTAFLLQEKPGVRTLKEGVLAYAGRRVGERLDDAIWSKDDLPPHLAMNIRVIDDSKRELAMDRDLGALKKQLGEAASLTLAKAKPGMEREGIKAWDFGDLPAEVSFRRGNQTLTGYPALVDEEESVAIRLFDSKDKSAEAHRAGVKRLLSFELREQLKNLERSIGNQNALSLRYVPLIAADKFKADLVAAITDRAFFGEDEPPRTPKGFEEQKKRAKARLPAVADAVIRHAGSVADAYQEATKTIAQSGALGRITQDVRSQLDRLVGPGFLARTPWERLEHLPRYIRGYALRLQKYRANAERDNKHNGTVAGLWNWYEERAKADRDAGRHDAKLEEFRWMIEELRISLFAQELRTPMPISAKRLLKFRDEHLR</sequence>
<dbReference type="CDD" id="cd18791">
    <property type="entry name" value="SF2_C_RHA"/>
    <property type="match status" value="1"/>
</dbReference>
<dbReference type="InterPro" id="IPR007502">
    <property type="entry name" value="Helicase-assoc_dom"/>
</dbReference>
<name>A0A6M4H3K9_9PROT</name>